<dbReference type="GO" id="GO:0009088">
    <property type="term" value="P:threonine biosynthetic process"/>
    <property type="evidence" value="ECO:0007669"/>
    <property type="project" value="UniProtKB-UniRule"/>
</dbReference>
<dbReference type="HAMAP" id="MF_02121">
    <property type="entry name" value="ASADH"/>
    <property type="match status" value="1"/>
</dbReference>
<dbReference type="NCBIfam" id="NF006416">
    <property type="entry name" value="PRK08664.1"/>
    <property type="match status" value="1"/>
</dbReference>
<keyword evidence="8 12" id="KW-0220">Diaminopimelate biosynthesis</keyword>
<dbReference type="GO" id="GO:0009089">
    <property type="term" value="P:lysine biosynthetic process via diaminopimelate"/>
    <property type="evidence" value="ECO:0007669"/>
    <property type="project" value="UniProtKB-UniRule"/>
</dbReference>
<sequence>MLSMVNVGILGATGMVGQRFIQLLDNHPDFEITALAASSRSAGKRYEDATTWYLDNEMPDSVKDIIVKETDADAMDNDVDIVFSSLPTEFAAKVEKDFARDYVVASNASAHRMKKNIPLVIPEVNPEYLDMIDAQQKENNWDGFIVTNPNCSTIALTLSLKPIVDNFNVDAIRVSTMQAVSGAGYNGVPSMAIVDNLVPYIGSEEEKMESETLHLLGNYDGEKVSNADFKLSASCHRVPVIDGHTEAVFVELDDDFDINDVKEKMANFKALPQKLNLFSAPENPVIVKEEIDRPQPRMDRNAGNGMSVSVGRLRKDQAFDNSFKYVLVGHNTIRGAAGASVLNAELINDKIL</sequence>
<dbReference type="UniPathway" id="UPA00051">
    <property type="reaction ID" value="UER00464"/>
</dbReference>
<feature type="binding site" evidence="12">
    <location>
        <position position="204"/>
    </location>
    <ligand>
        <name>substrate</name>
    </ligand>
</feature>
<feature type="active site" description="Proton acceptor" evidence="12 13">
    <location>
        <position position="244"/>
    </location>
</feature>
<evidence type="ECO:0000259" key="14">
    <source>
        <dbReference type="SMART" id="SM00859"/>
    </source>
</evidence>
<dbReference type="GO" id="GO:0051287">
    <property type="term" value="F:NAD binding"/>
    <property type="evidence" value="ECO:0007669"/>
    <property type="project" value="InterPro"/>
</dbReference>
<dbReference type="Pfam" id="PF01118">
    <property type="entry name" value="Semialdhyde_dh"/>
    <property type="match status" value="1"/>
</dbReference>
<feature type="active site" description="Acyl-thioester intermediate" evidence="12 13">
    <location>
        <position position="151"/>
    </location>
</feature>
<dbReference type="PATRIC" id="fig|483214.13.peg.713"/>
<dbReference type="SUPFAM" id="SSF51735">
    <property type="entry name" value="NAD(P)-binding Rossmann-fold domains"/>
    <property type="match status" value="1"/>
</dbReference>
<comment type="caution">
    <text evidence="15">The sequence shown here is derived from an EMBL/GenBank/DDBJ whole genome shotgun (WGS) entry which is preliminary data.</text>
</comment>
<evidence type="ECO:0000256" key="5">
    <source>
        <dbReference type="ARBA" id="ARBA00022605"/>
    </source>
</evidence>
<evidence type="ECO:0000256" key="3">
    <source>
        <dbReference type="ARBA" id="ARBA00010584"/>
    </source>
</evidence>
<dbReference type="UniPathway" id="UPA00034">
    <property type="reaction ID" value="UER00016"/>
</dbReference>
<proteinExistence type="inferred from homology"/>
<dbReference type="InterPro" id="IPR005676">
    <property type="entry name" value="Asp_semi-ald_DH_pep-lack"/>
</dbReference>
<evidence type="ECO:0000256" key="2">
    <source>
        <dbReference type="ARBA" id="ARBA00005097"/>
    </source>
</evidence>
<dbReference type="Gene3D" id="3.40.50.720">
    <property type="entry name" value="NAD(P)-binding Rossmann-like Domain"/>
    <property type="match status" value="1"/>
</dbReference>
<dbReference type="Proteomes" id="UP000003489">
    <property type="component" value="Unassembled WGS sequence"/>
</dbReference>
<evidence type="ECO:0000256" key="13">
    <source>
        <dbReference type="PIRSR" id="PIRSR000148-1"/>
    </source>
</evidence>
<dbReference type="PIRSF" id="PIRSF000148">
    <property type="entry name" value="ASA_dh"/>
    <property type="match status" value="1"/>
</dbReference>
<comment type="catalytic activity">
    <reaction evidence="12">
        <text>L-aspartate 4-semialdehyde + phosphate + NADP(+) = 4-phospho-L-aspartate + NADPH + H(+)</text>
        <dbReference type="Rhea" id="RHEA:24284"/>
        <dbReference type="ChEBI" id="CHEBI:15378"/>
        <dbReference type="ChEBI" id="CHEBI:43474"/>
        <dbReference type="ChEBI" id="CHEBI:57535"/>
        <dbReference type="ChEBI" id="CHEBI:57783"/>
        <dbReference type="ChEBI" id="CHEBI:58349"/>
        <dbReference type="ChEBI" id="CHEBI:537519"/>
        <dbReference type="EC" id="1.2.1.11"/>
    </reaction>
</comment>
<dbReference type="AlphaFoldDB" id="B9AEG2"/>
<protein>
    <recommendedName>
        <fullName evidence="4 12">Aspartate-semialdehyde dehydrogenase</fullName>
        <shortName evidence="12">ASA dehydrogenase</shortName>
        <shortName evidence="12">ASADH</shortName>
        <ecNumber evidence="4 12">1.2.1.11</ecNumber>
    </recommendedName>
    <alternativeName>
        <fullName evidence="12">Aspartate-beta-semialdehyde dehydrogenase</fullName>
    </alternativeName>
</protein>
<dbReference type="HOGENOM" id="CLU_049966_1_0_2"/>
<dbReference type="PROSITE" id="PS01103">
    <property type="entry name" value="ASD"/>
    <property type="match status" value="1"/>
</dbReference>
<comment type="similarity">
    <text evidence="3 12">Belongs to the aspartate-semialdehyde dehydrogenase family.</text>
</comment>
<accession>B9AEG2</accession>
<evidence type="ECO:0000256" key="1">
    <source>
        <dbReference type="ARBA" id="ARBA00005021"/>
    </source>
</evidence>
<keyword evidence="7 12" id="KW-0521">NADP</keyword>
<evidence type="ECO:0000256" key="11">
    <source>
        <dbReference type="ARBA" id="ARBA00023167"/>
    </source>
</evidence>
<evidence type="ECO:0000256" key="12">
    <source>
        <dbReference type="HAMAP-Rule" id="MF_02121"/>
    </source>
</evidence>
<evidence type="ECO:0000256" key="6">
    <source>
        <dbReference type="ARBA" id="ARBA00022697"/>
    </source>
</evidence>
<keyword evidence="6 12" id="KW-0791">Threonine biosynthesis</keyword>
<evidence type="ECO:0000313" key="16">
    <source>
        <dbReference type="Proteomes" id="UP000003489"/>
    </source>
</evidence>
<evidence type="ECO:0000256" key="7">
    <source>
        <dbReference type="ARBA" id="ARBA00022857"/>
    </source>
</evidence>
<feature type="binding site" evidence="12">
    <location>
        <begin position="13"/>
        <end position="16"/>
    </location>
    <ligand>
        <name>NADP(+)</name>
        <dbReference type="ChEBI" id="CHEBI:58349"/>
    </ligand>
</feature>
<dbReference type="SMART" id="SM00859">
    <property type="entry name" value="Semialdhyde_dh"/>
    <property type="match status" value="1"/>
</dbReference>
<dbReference type="CDD" id="cd18130">
    <property type="entry name" value="ASADH_C_arch_fung_like"/>
    <property type="match status" value="1"/>
</dbReference>
<comment type="subunit">
    <text evidence="12">Homodimer.</text>
</comment>
<keyword evidence="11 12" id="KW-0486">Methionine biosynthesis</keyword>
<reference evidence="15 16" key="2">
    <citation type="submission" date="2008-11" db="EMBL/GenBank/DDBJ databases">
        <title>Draft genome sequence of Methanobrevibacter smithii (DSM 2375).</title>
        <authorList>
            <person name="Sudarsanam P."/>
            <person name="Ley R."/>
            <person name="Guruge J."/>
            <person name="Turnbaugh P.J."/>
            <person name="Mahowald M."/>
            <person name="Liep D."/>
            <person name="Gordon J."/>
        </authorList>
    </citation>
    <scope>NUCLEOTIDE SEQUENCE [LARGE SCALE GENOMIC DNA]</scope>
    <source>
        <strain evidence="15 16">DSM 2375</strain>
    </source>
</reference>
<dbReference type="PANTHER" id="PTHR46718:SF1">
    <property type="entry name" value="ASPARTATE-SEMIALDEHYDE DEHYDROGENASE"/>
    <property type="match status" value="1"/>
</dbReference>
<dbReference type="InterPro" id="IPR012280">
    <property type="entry name" value="Semialdhyde_DH_dimer_dom"/>
</dbReference>
<dbReference type="GO" id="GO:0050661">
    <property type="term" value="F:NADP binding"/>
    <property type="evidence" value="ECO:0007669"/>
    <property type="project" value="UniProtKB-UniRule"/>
</dbReference>
<organism evidence="15 16">
    <name type="scientific">Methanobrevibacter smithii DSM 2375</name>
    <dbReference type="NCBI Taxonomy" id="483214"/>
    <lineage>
        <taxon>Archaea</taxon>
        <taxon>Methanobacteriati</taxon>
        <taxon>Methanobacteriota</taxon>
        <taxon>Methanomada group</taxon>
        <taxon>Methanobacteria</taxon>
        <taxon>Methanobacteriales</taxon>
        <taxon>Methanobacteriaceae</taxon>
        <taxon>Methanobrevibacter</taxon>
    </lineage>
</organism>
<evidence type="ECO:0000256" key="10">
    <source>
        <dbReference type="ARBA" id="ARBA00023154"/>
    </source>
</evidence>
<comment type="pathway">
    <text evidence="2 12">Amino-acid biosynthesis; L-threonine biosynthesis; L-threonine from L-aspartate: step 2/5.</text>
</comment>
<feature type="domain" description="Semialdehyde dehydrogenase NAD-binding" evidence="14">
    <location>
        <begin position="6"/>
        <end position="132"/>
    </location>
</feature>
<feature type="binding site" evidence="12">
    <location>
        <begin position="40"/>
        <end position="41"/>
    </location>
    <ligand>
        <name>NADP(+)</name>
        <dbReference type="ChEBI" id="CHEBI:58349"/>
    </ligand>
</feature>
<dbReference type="GO" id="GO:0004073">
    <property type="term" value="F:aspartate-semialdehyde dehydrogenase activity"/>
    <property type="evidence" value="ECO:0007669"/>
    <property type="project" value="UniProtKB-UniRule"/>
</dbReference>
<dbReference type="InterPro" id="IPR051823">
    <property type="entry name" value="ASADH-related"/>
</dbReference>
<dbReference type="SUPFAM" id="SSF55347">
    <property type="entry name" value="Glyceraldehyde-3-phosphate dehydrogenase-like, C-terminal domain"/>
    <property type="match status" value="1"/>
</dbReference>
<feature type="binding site" evidence="12">
    <location>
        <position position="112"/>
    </location>
    <ligand>
        <name>phosphate</name>
        <dbReference type="ChEBI" id="CHEBI:43474"/>
    </ligand>
</feature>
<dbReference type="UniPathway" id="UPA00050">
    <property type="reaction ID" value="UER00463"/>
</dbReference>
<feature type="binding site" evidence="12">
    <location>
        <begin position="331"/>
        <end position="332"/>
    </location>
    <ligand>
        <name>NADP(+)</name>
        <dbReference type="ChEBI" id="CHEBI:58349"/>
    </ligand>
</feature>
<feature type="binding site" evidence="12">
    <location>
        <position position="207"/>
    </location>
    <ligand>
        <name>phosphate</name>
        <dbReference type="ChEBI" id="CHEBI:43474"/>
    </ligand>
</feature>
<dbReference type="EMBL" id="ABYW01000005">
    <property type="protein sequence ID" value="EEE41852.1"/>
    <property type="molecule type" value="Genomic_DNA"/>
</dbReference>
<comment type="pathway">
    <text evidence="12">Amino-acid biosynthesis; L-lysine biosynthesis via DAP pathway; (S)-tetrahydrodipicolinate from L-aspartate: step 2/4.</text>
</comment>
<dbReference type="PANTHER" id="PTHR46718">
    <property type="entry name" value="ASPARTATE-SEMIALDEHYDE DEHYDROGENASE"/>
    <property type="match status" value="1"/>
</dbReference>
<feature type="binding site" evidence="12">
    <location>
        <position position="237"/>
    </location>
    <ligand>
        <name>substrate</name>
    </ligand>
</feature>
<evidence type="ECO:0000256" key="8">
    <source>
        <dbReference type="ARBA" id="ARBA00022915"/>
    </source>
</evidence>
<dbReference type="InterPro" id="IPR036291">
    <property type="entry name" value="NAD(P)-bd_dom_sf"/>
</dbReference>
<dbReference type="NCBIfam" id="TIGR00978">
    <property type="entry name" value="asd_EA"/>
    <property type="match status" value="1"/>
</dbReference>
<dbReference type="FunFam" id="3.30.360.10:FF:000016">
    <property type="entry name" value="Probable aspartate-semialdehyde dehydrogenase"/>
    <property type="match status" value="1"/>
</dbReference>
<dbReference type="GO" id="GO:0046983">
    <property type="term" value="F:protein dimerization activity"/>
    <property type="evidence" value="ECO:0007669"/>
    <property type="project" value="InterPro"/>
</dbReference>
<dbReference type="InterPro" id="IPR000319">
    <property type="entry name" value="Asp-semialdehyde_DH_CS"/>
</dbReference>
<comment type="function">
    <text evidence="12">Catalyzes the NADPH-dependent formation of L-aspartate-semialdehyde (L-ASA) by the reductive dephosphorylation of L-aspartyl-4-phosphate.</text>
</comment>
<dbReference type="InterPro" id="IPR000534">
    <property type="entry name" value="Semialdehyde_DH_NAD-bd"/>
</dbReference>
<evidence type="ECO:0000256" key="9">
    <source>
        <dbReference type="ARBA" id="ARBA00023002"/>
    </source>
</evidence>
<dbReference type="GO" id="GO:0019877">
    <property type="term" value="P:diaminopimelate biosynthetic process"/>
    <property type="evidence" value="ECO:0007669"/>
    <property type="project" value="UniProtKB-UniRule"/>
</dbReference>
<feature type="binding site" evidence="12">
    <location>
        <begin position="181"/>
        <end position="182"/>
    </location>
    <ligand>
        <name>NADP(+)</name>
        <dbReference type="ChEBI" id="CHEBI:58349"/>
    </ligand>
</feature>
<gene>
    <name evidence="12 15" type="primary">asd</name>
    <name evidence="15" type="ORF">METSMIALI_00741</name>
</gene>
<keyword evidence="5 12" id="KW-0028">Amino-acid biosynthesis</keyword>
<dbReference type="EC" id="1.2.1.11" evidence="4 12"/>
<feature type="binding site" evidence="12">
    <location>
        <position position="178"/>
    </location>
    <ligand>
        <name>substrate</name>
    </ligand>
</feature>
<comment type="caution">
    <text evidence="12">Lacks conserved residue(s) required for the propagation of feature annotation.</text>
</comment>
<keyword evidence="9 12" id="KW-0560">Oxidoreductase</keyword>
<keyword evidence="10 12" id="KW-0457">Lysine biosynthesis</keyword>
<comment type="pathway">
    <text evidence="1 12">Amino-acid biosynthesis; L-methionine biosynthesis via de novo pathway; L-homoserine from L-aspartate: step 2/3.</text>
</comment>
<dbReference type="Gene3D" id="3.30.360.10">
    <property type="entry name" value="Dihydrodipicolinate Reductase, domain 2"/>
    <property type="match status" value="1"/>
</dbReference>
<dbReference type="Pfam" id="PF02774">
    <property type="entry name" value="Semialdhyde_dhC"/>
    <property type="match status" value="1"/>
</dbReference>
<dbReference type="InterPro" id="IPR012080">
    <property type="entry name" value="Asp_semialdehyde_DH"/>
</dbReference>
<evidence type="ECO:0000256" key="4">
    <source>
        <dbReference type="ARBA" id="ARBA00013120"/>
    </source>
</evidence>
<name>B9AEG2_METSM</name>
<dbReference type="CDD" id="cd02315">
    <property type="entry name" value="ScASADH_like_N"/>
    <property type="match status" value="1"/>
</dbReference>
<reference evidence="15 16" key="1">
    <citation type="submission" date="2008-10" db="EMBL/GenBank/DDBJ databases">
        <authorList>
            <person name="Fulton L."/>
            <person name="Clifton S."/>
            <person name="Fulton B."/>
            <person name="Xu J."/>
            <person name="Minx P."/>
            <person name="Pepin K.H."/>
            <person name="Johnson M."/>
            <person name="Bhonagiri V."/>
            <person name="Nash W.E."/>
            <person name="Mardis E.R."/>
            <person name="Wilson R.K."/>
        </authorList>
    </citation>
    <scope>NUCLEOTIDE SEQUENCE [LARGE SCALE GENOMIC DNA]</scope>
    <source>
        <strain evidence="15 16">DSM 2375</strain>
    </source>
</reference>
<dbReference type="GO" id="GO:0071266">
    <property type="term" value="P:'de novo' L-methionine biosynthetic process"/>
    <property type="evidence" value="ECO:0007669"/>
    <property type="project" value="UniProtKB-UniRule"/>
</dbReference>
<evidence type="ECO:0000313" key="15">
    <source>
        <dbReference type="EMBL" id="EEE41852.1"/>
    </source>
</evidence>